<evidence type="ECO:0000256" key="1">
    <source>
        <dbReference type="SAM" id="Phobius"/>
    </source>
</evidence>
<accession>A0A8J4F2G5</accession>
<protein>
    <submittedName>
        <fullName evidence="2">Uncharacterized protein</fullName>
    </submittedName>
</protein>
<organism evidence="2 3">
    <name type="scientific">Volvox africanus</name>
    <dbReference type="NCBI Taxonomy" id="51714"/>
    <lineage>
        <taxon>Eukaryota</taxon>
        <taxon>Viridiplantae</taxon>
        <taxon>Chlorophyta</taxon>
        <taxon>core chlorophytes</taxon>
        <taxon>Chlorophyceae</taxon>
        <taxon>CS clade</taxon>
        <taxon>Chlamydomonadales</taxon>
        <taxon>Volvocaceae</taxon>
        <taxon>Volvox</taxon>
    </lineage>
</organism>
<gene>
    <name evidence="2" type="ORF">Vafri_12509</name>
</gene>
<feature type="transmembrane region" description="Helical" evidence="1">
    <location>
        <begin position="154"/>
        <end position="175"/>
    </location>
</feature>
<feature type="transmembrane region" description="Helical" evidence="1">
    <location>
        <begin position="181"/>
        <end position="201"/>
    </location>
</feature>
<feature type="transmembrane region" description="Helical" evidence="1">
    <location>
        <begin position="124"/>
        <end position="142"/>
    </location>
</feature>
<name>A0A8J4F2G5_9CHLO</name>
<keyword evidence="3" id="KW-1185">Reference proteome</keyword>
<sequence>MSEAVGLAHISRASTYHKVINGHFTCQLWCAPTPAAIYRQLRAKPIQSDVLARSTVAQHRCHKVRKGPVQIYAGASKERSSNQPHIAAAIFTGTYAVIISIALVLAPKQTFGLLFGAEPVPPGWIRVGGVLFNLIGWQYLGTALADRKGQGALGFYRTTVWSRVALAVAFALLVATGQLPATLLVLAAINLLGALSMHIALGRGGFNKDESDGSEPLVKM</sequence>
<proteinExistence type="predicted"/>
<keyword evidence="1" id="KW-1133">Transmembrane helix</keyword>
<dbReference type="EMBL" id="BNCO01000027">
    <property type="protein sequence ID" value="GIL57252.1"/>
    <property type="molecule type" value="Genomic_DNA"/>
</dbReference>
<comment type="caution">
    <text evidence="2">The sequence shown here is derived from an EMBL/GenBank/DDBJ whole genome shotgun (WGS) entry which is preliminary data.</text>
</comment>
<feature type="transmembrane region" description="Helical" evidence="1">
    <location>
        <begin position="86"/>
        <end position="104"/>
    </location>
</feature>
<keyword evidence="1" id="KW-0472">Membrane</keyword>
<reference evidence="2" key="1">
    <citation type="journal article" date="2021" name="Proc. Natl. Acad. Sci. U.S.A.">
        <title>Three genomes in the algal genus Volvox reveal the fate of a haploid sex-determining region after a transition to homothallism.</title>
        <authorList>
            <person name="Yamamoto K."/>
            <person name="Hamaji T."/>
            <person name="Kawai-Toyooka H."/>
            <person name="Matsuzaki R."/>
            <person name="Takahashi F."/>
            <person name="Nishimura Y."/>
            <person name="Kawachi M."/>
            <person name="Noguchi H."/>
            <person name="Minakuchi Y."/>
            <person name="Umen J.G."/>
            <person name="Toyoda A."/>
            <person name="Nozaki H."/>
        </authorList>
    </citation>
    <scope>NUCLEOTIDE SEQUENCE</scope>
    <source>
        <strain evidence="2">NIES-3780</strain>
    </source>
</reference>
<evidence type="ECO:0000313" key="3">
    <source>
        <dbReference type="Proteomes" id="UP000747399"/>
    </source>
</evidence>
<keyword evidence="1" id="KW-0812">Transmembrane</keyword>
<dbReference type="AlphaFoldDB" id="A0A8J4F2G5"/>
<evidence type="ECO:0000313" key="2">
    <source>
        <dbReference type="EMBL" id="GIL57252.1"/>
    </source>
</evidence>
<dbReference type="Proteomes" id="UP000747399">
    <property type="component" value="Unassembled WGS sequence"/>
</dbReference>